<reference evidence="4 5" key="1">
    <citation type="submission" date="2019-06" db="EMBL/GenBank/DDBJ databases">
        <title>Sequencing the genomes of 1000 actinobacteria strains.</title>
        <authorList>
            <person name="Klenk H.-P."/>
        </authorList>
    </citation>
    <scope>NUCLEOTIDE SEQUENCE [LARGE SCALE GENOMIC DNA]</scope>
    <source>
        <strain evidence="4 5">DSM 25218</strain>
    </source>
</reference>
<keyword evidence="4" id="KW-0238">DNA-binding</keyword>
<evidence type="ECO:0000313" key="4">
    <source>
        <dbReference type="EMBL" id="TQL70336.1"/>
    </source>
</evidence>
<comment type="caution">
    <text evidence="4">The sequence shown here is derived from an EMBL/GenBank/DDBJ whole genome shotgun (WGS) entry which is preliminary data.</text>
</comment>
<evidence type="ECO:0000313" key="5">
    <source>
        <dbReference type="Proteomes" id="UP000320209"/>
    </source>
</evidence>
<dbReference type="PANTHER" id="PTHR33677:SF5">
    <property type="entry name" value="TRANSCRIPTIONAL REPRESSOR FRMR"/>
    <property type="match status" value="1"/>
</dbReference>
<evidence type="ECO:0000256" key="3">
    <source>
        <dbReference type="SAM" id="MobiDB-lite"/>
    </source>
</evidence>
<gene>
    <name evidence="4" type="ORF">FB381_4266</name>
</gene>
<protein>
    <submittedName>
        <fullName evidence="4">DNA-binding FrmR family transcriptional regulator</fullName>
    </submittedName>
</protein>
<dbReference type="InterPro" id="IPR003735">
    <property type="entry name" value="Metal_Tscrpt_repr"/>
</dbReference>
<dbReference type="InterPro" id="IPR038390">
    <property type="entry name" value="Metal_Tscrpt_repr_sf"/>
</dbReference>
<dbReference type="AlphaFoldDB" id="A0A543ACV6"/>
<dbReference type="Gene3D" id="1.20.58.1000">
    <property type="entry name" value="Metal-sensitive repressor, helix protomer"/>
    <property type="match status" value="1"/>
</dbReference>
<dbReference type="PANTHER" id="PTHR33677">
    <property type="entry name" value="TRANSCRIPTIONAL REPRESSOR FRMR-RELATED"/>
    <property type="match status" value="1"/>
</dbReference>
<evidence type="ECO:0000256" key="2">
    <source>
        <dbReference type="ARBA" id="ARBA00023008"/>
    </source>
</evidence>
<dbReference type="GO" id="GO:0045892">
    <property type="term" value="P:negative regulation of DNA-templated transcription"/>
    <property type="evidence" value="ECO:0007669"/>
    <property type="project" value="UniProtKB-ARBA"/>
</dbReference>
<organism evidence="4 5">
    <name type="scientific">Nocardioides albertanoniae</name>
    <dbReference type="NCBI Taxonomy" id="1175486"/>
    <lineage>
        <taxon>Bacteria</taxon>
        <taxon>Bacillati</taxon>
        <taxon>Actinomycetota</taxon>
        <taxon>Actinomycetes</taxon>
        <taxon>Propionibacteriales</taxon>
        <taxon>Nocardioidaceae</taxon>
        <taxon>Nocardioides</taxon>
    </lineage>
</organism>
<name>A0A543ACV6_9ACTN</name>
<keyword evidence="2" id="KW-0186">Copper</keyword>
<feature type="region of interest" description="Disordered" evidence="3">
    <location>
        <begin position="1"/>
        <end position="23"/>
    </location>
</feature>
<accession>A0A543ACV6</accession>
<dbReference type="GO" id="GO:0046872">
    <property type="term" value="F:metal ion binding"/>
    <property type="evidence" value="ECO:0007669"/>
    <property type="project" value="InterPro"/>
</dbReference>
<dbReference type="GO" id="GO:0003677">
    <property type="term" value="F:DNA binding"/>
    <property type="evidence" value="ECO:0007669"/>
    <property type="project" value="UniProtKB-KW"/>
</dbReference>
<dbReference type="Proteomes" id="UP000320209">
    <property type="component" value="Unassembled WGS sequence"/>
</dbReference>
<dbReference type="EMBL" id="VFOV01000001">
    <property type="protein sequence ID" value="TQL70336.1"/>
    <property type="molecule type" value="Genomic_DNA"/>
</dbReference>
<dbReference type="Pfam" id="PF02583">
    <property type="entry name" value="Trns_repr_metal"/>
    <property type="match status" value="1"/>
</dbReference>
<proteinExistence type="inferred from homology"/>
<dbReference type="CDD" id="cd10148">
    <property type="entry name" value="CsoR-like_DUF156"/>
    <property type="match status" value="1"/>
</dbReference>
<comment type="similarity">
    <text evidence="1">Belongs to the CsoR family.</text>
</comment>
<keyword evidence="5" id="KW-1185">Reference proteome</keyword>
<sequence length="98" mass="10817">MMEGKTLTDDVTVPQPRDAETTSVVNRVRRAQGQLGGVLRMIEDGRELADVVGQLKAVTRALDKAAFALLSNELRRAHSDGDRPEQIEELEKVFLSLS</sequence>
<evidence type="ECO:0000256" key="1">
    <source>
        <dbReference type="ARBA" id="ARBA00005428"/>
    </source>
</evidence>